<dbReference type="RefSeq" id="WP_344962196.1">
    <property type="nucleotide sequence ID" value="NZ_BAAAXZ010000069.1"/>
</dbReference>
<dbReference type="InterPro" id="IPR041698">
    <property type="entry name" value="Methyltransf_25"/>
</dbReference>
<sequence>MTTSFDYSPYAVTYRERAEYVPGVVRALLLTAGARPGDPVCDMGAGSAHLTAPLLEYGLRVDAVEPTPAMRAVGERRTAGSPDVTWYEGTGEASGRPAGHYRLVTFGSSFDRTDRPAALRETARILAPGGHFACLWNHRDLDDPLQARIEELIHERVPGYGYGVRRTDQRPVIEESGLFAPPVALSGREVFRLPAGPWTEAWASHATLGEQAGARFGEVCDAIRDLVHREAGDWIDVPYTTRAWVARRLDPHGTDAHGALPHGTDADARR</sequence>
<reference evidence="2 3" key="1">
    <citation type="journal article" date="2019" name="Int. J. Syst. Evol. Microbiol.">
        <title>The Global Catalogue of Microorganisms (GCM) 10K type strain sequencing project: providing services to taxonomists for standard genome sequencing and annotation.</title>
        <authorList>
            <consortium name="The Broad Institute Genomics Platform"/>
            <consortium name="The Broad Institute Genome Sequencing Center for Infectious Disease"/>
            <person name="Wu L."/>
            <person name="Ma J."/>
        </authorList>
    </citation>
    <scope>NUCLEOTIDE SEQUENCE [LARGE SCALE GENOMIC DNA]</scope>
    <source>
        <strain evidence="2 3">JCM 4087</strain>
    </source>
</reference>
<dbReference type="Proteomes" id="UP001501102">
    <property type="component" value="Unassembled WGS sequence"/>
</dbReference>
<accession>A0ABN3WNR5</accession>
<protein>
    <submittedName>
        <fullName evidence="2">Class I SAM-dependent methyltransferase</fullName>
    </submittedName>
</protein>
<dbReference type="Pfam" id="PF13649">
    <property type="entry name" value="Methyltransf_25"/>
    <property type="match status" value="1"/>
</dbReference>
<dbReference type="CDD" id="cd02440">
    <property type="entry name" value="AdoMet_MTases"/>
    <property type="match status" value="1"/>
</dbReference>
<comment type="caution">
    <text evidence="2">The sequence shown here is derived from an EMBL/GenBank/DDBJ whole genome shotgun (WGS) entry which is preliminary data.</text>
</comment>
<proteinExistence type="predicted"/>
<evidence type="ECO:0000259" key="1">
    <source>
        <dbReference type="Pfam" id="PF13649"/>
    </source>
</evidence>
<organism evidence="2 3">
    <name type="scientific">Streptomyces thioluteus</name>
    <dbReference type="NCBI Taxonomy" id="66431"/>
    <lineage>
        <taxon>Bacteria</taxon>
        <taxon>Bacillati</taxon>
        <taxon>Actinomycetota</taxon>
        <taxon>Actinomycetes</taxon>
        <taxon>Kitasatosporales</taxon>
        <taxon>Streptomycetaceae</taxon>
        <taxon>Streptomyces</taxon>
    </lineage>
</organism>
<keyword evidence="3" id="KW-1185">Reference proteome</keyword>
<dbReference type="SUPFAM" id="SSF53335">
    <property type="entry name" value="S-adenosyl-L-methionine-dependent methyltransferases"/>
    <property type="match status" value="1"/>
</dbReference>
<keyword evidence="2" id="KW-0808">Transferase</keyword>
<dbReference type="GO" id="GO:0008168">
    <property type="term" value="F:methyltransferase activity"/>
    <property type="evidence" value="ECO:0007669"/>
    <property type="project" value="UniProtKB-KW"/>
</dbReference>
<name>A0ABN3WNR5_STRTU</name>
<evidence type="ECO:0000313" key="2">
    <source>
        <dbReference type="EMBL" id="GAA2922518.1"/>
    </source>
</evidence>
<evidence type="ECO:0000313" key="3">
    <source>
        <dbReference type="Proteomes" id="UP001501102"/>
    </source>
</evidence>
<feature type="domain" description="Methyltransferase" evidence="1">
    <location>
        <begin position="40"/>
        <end position="130"/>
    </location>
</feature>
<dbReference type="EMBL" id="BAAAXZ010000069">
    <property type="protein sequence ID" value="GAA2922518.1"/>
    <property type="molecule type" value="Genomic_DNA"/>
</dbReference>
<dbReference type="GO" id="GO:0032259">
    <property type="term" value="P:methylation"/>
    <property type="evidence" value="ECO:0007669"/>
    <property type="project" value="UniProtKB-KW"/>
</dbReference>
<dbReference type="InterPro" id="IPR029063">
    <property type="entry name" value="SAM-dependent_MTases_sf"/>
</dbReference>
<keyword evidence="2" id="KW-0489">Methyltransferase</keyword>
<gene>
    <name evidence="2" type="ORF">GCM10020221_18320</name>
</gene>
<dbReference type="Gene3D" id="3.40.50.150">
    <property type="entry name" value="Vaccinia Virus protein VP39"/>
    <property type="match status" value="1"/>
</dbReference>